<protein>
    <submittedName>
        <fullName evidence="1">Uncharacterized protein</fullName>
    </submittedName>
</protein>
<evidence type="ECO:0000313" key="2">
    <source>
        <dbReference type="Proteomes" id="UP000177445"/>
    </source>
</evidence>
<name>A0A1D9GQV6_9GAMM</name>
<proteinExistence type="predicted"/>
<dbReference type="KEGG" id="msq:BKP64_18495"/>
<organism evidence="1 2">
    <name type="scientific">Marinobacter salinus</name>
    <dbReference type="NCBI Taxonomy" id="1874317"/>
    <lineage>
        <taxon>Bacteria</taxon>
        <taxon>Pseudomonadati</taxon>
        <taxon>Pseudomonadota</taxon>
        <taxon>Gammaproteobacteria</taxon>
        <taxon>Pseudomonadales</taxon>
        <taxon>Marinobacteraceae</taxon>
        <taxon>Marinobacter</taxon>
    </lineage>
</organism>
<accession>A0A1D9GQV6</accession>
<sequence>MYHFGERRRGNFLLIEKERKNITNEWLLVRIVVSKGGFMLVGAVKDTQENYKVVYKVNQKM</sequence>
<reference evidence="1 2" key="1">
    <citation type="submission" date="2016-10" db="EMBL/GenBank/DDBJ databases">
        <title>Marinobacter salinus sp. nov., a moderately halophilic bacterium isolated from a tidal flat environment.</title>
        <authorList>
            <person name="Park S.-J."/>
        </authorList>
    </citation>
    <scope>NUCLEOTIDE SEQUENCE [LARGE SCALE GENOMIC DNA]</scope>
    <source>
        <strain evidence="1 2">Hb8</strain>
    </source>
</reference>
<keyword evidence="2" id="KW-1185">Reference proteome</keyword>
<evidence type="ECO:0000313" key="1">
    <source>
        <dbReference type="EMBL" id="AOY89989.1"/>
    </source>
</evidence>
<dbReference type="AlphaFoldDB" id="A0A1D9GQV6"/>
<dbReference type="STRING" id="1874317.BKP64_18495"/>
<gene>
    <name evidence="1" type="ORF">BKP64_18495</name>
</gene>
<dbReference type="Proteomes" id="UP000177445">
    <property type="component" value="Chromosome"/>
</dbReference>
<dbReference type="EMBL" id="CP017715">
    <property type="protein sequence ID" value="AOY89989.1"/>
    <property type="molecule type" value="Genomic_DNA"/>
</dbReference>